<evidence type="ECO:0000259" key="4">
    <source>
        <dbReference type="SMART" id="SM00382"/>
    </source>
</evidence>
<name>A0A0H5R885_9EUKA</name>
<evidence type="ECO:0000256" key="3">
    <source>
        <dbReference type="ARBA" id="ARBA00023054"/>
    </source>
</evidence>
<dbReference type="GO" id="GO:0005524">
    <property type="term" value="F:ATP binding"/>
    <property type="evidence" value="ECO:0007669"/>
    <property type="project" value="UniProtKB-KW"/>
</dbReference>
<dbReference type="PANTHER" id="PTHR23077:SF117">
    <property type="entry name" value="AAA+ ATPASE DOMAIN-CONTAINING PROTEIN"/>
    <property type="match status" value="1"/>
</dbReference>
<dbReference type="Pfam" id="PF00004">
    <property type="entry name" value="AAA"/>
    <property type="match status" value="2"/>
</dbReference>
<dbReference type="InterPro" id="IPR027417">
    <property type="entry name" value="P-loop_NTPase"/>
</dbReference>
<proteinExistence type="predicted"/>
<dbReference type="InterPro" id="IPR041569">
    <property type="entry name" value="AAA_lid_3"/>
</dbReference>
<dbReference type="Gene3D" id="1.10.8.60">
    <property type="match status" value="2"/>
</dbReference>
<evidence type="ECO:0000256" key="1">
    <source>
        <dbReference type="ARBA" id="ARBA00022741"/>
    </source>
</evidence>
<protein>
    <recommendedName>
        <fullName evidence="4">AAA+ ATPase domain-containing protein</fullName>
    </recommendedName>
</protein>
<dbReference type="SMART" id="SM00382">
    <property type="entry name" value="AAA"/>
    <property type="match status" value="2"/>
</dbReference>
<evidence type="ECO:0000313" key="5">
    <source>
        <dbReference type="EMBL" id="CRZ10343.1"/>
    </source>
</evidence>
<dbReference type="Gene3D" id="3.40.50.300">
    <property type="entry name" value="P-loop containing nucleotide triphosphate hydrolases"/>
    <property type="match status" value="2"/>
</dbReference>
<dbReference type="PROSITE" id="PS00674">
    <property type="entry name" value="AAA"/>
    <property type="match status" value="1"/>
</dbReference>
<feature type="domain" description="AAA+ ATPase" evidence="4">
    <location>
        <begin position="488"/>
        <end position="629"/>
    </location>
</feature>
<dbReference type="SUPFAM" id="SSF52540">
    <property type="entry name" value="P-loop containing nucleoside triphosphate hydrolases"/>
    <property type="match status" value="2"/>
</dbReference>
<dbReference type="InterPro" id="IPR050168">
    <property type="entry name" value="AAA_ATPase_domain"/>
</dbReference>
<dbReference type="PANTHER" id="PTHR23077">
    <property type="entry name" value="AAA-FAMILY ATPASE"/>
    <property type="match status" value="1"/>
</dbReference>
<feature type="domain" description="AAA+ ATPase" evidence="4">
    <location>
        <begin position="234"/>
        <end position="370"/>
    </location>
</feature>
<reference evidence="5" key="1">
    <citation type="submission" date="2015-04" db="EMBL/GenBank/DDBJ databases">
        <title>The genome sequence of the plant pathogenic Rhizarian Plasmodiophora brassicae reveals insights in its biotrophic life cycle and the origin of chitin synthesis.</title>
        <authorList>
            <person name="Schwelm A."/>
            <person name="Fogelqvist J."/>
            <person name="Knaust A."/>
            <person name="Julke S."/>
            <person name="Lilja T."/>
            <person name="Dhandapani V."/>
            <person name="Bonilla-Rosso G."/>
            <person name="Karlsson M."/>
            <person name="Shevchenko A."/>
            <person name="Choi S.R."/>
            <person name="Kim H.G."/>
            <person name="Park J.Y."/>
            <person name="Lim Y.P."/>
            <person name="Ludwig-Muller J."/>
            <person name="Dixelius C."/>
        </authorList>
    </citation>
    <scope>NUCLEOTIDE SEQUENCE</scope>
    <source>
        <tissue evidence="5">Potato root galls</tissue>
    </source>
</reference>
<accession>A0A0H5R885</accession>
<feature type="non-terminal residue" evidence="5">
    <location>
        <position position="1"/>
    </location>
</feature>
<dbReference type="FunFam" id="3.40.50.300:FF:001025">
    <property type="entry name" value="ATPase family, AAA domain-containing 2B"/>
    <property type="match status" value="1"/>
</dbReference>
<dbReference type="AlphaFoldDB" id="A0A0H5R885"/>
<evidence type="ECO:0000256" key="2">
    <source>
        <dbReference type="ARBA" id="ARBA00022840"/>
    </source>
</evidence>
<dbReference type="EMBL" id="HACM01009901">
    <property type="protein sequence ID" value="CRZ10343.1"/>
    <property type="molecule type" value="Transcribed_RNA"/>
</dbReference>
<dbReference type="InterPro" id="IPR003593">
    <property type="entry name" value="AAA+_ATPase"/>
</dbReference>
<dbReference type="Pfam" id="PF17862">
    <property type="entry name" value="AAA_lid_3"/>
    <property type="match status" value="2"/>
</dbReference>
<keyword evidence="2" id="KW-0067">ATP-binding</keyword>
<dbReference type="InterPro" id="IPR003960">
    <property type="entry name" value="ATPase_AAA_CS"/>
</dbReference>
<keyword evidence="3" id="KW-0175">Coiled coil</keyword>
<dbReference type="GO" id="GO:0016887">
    <property type="term" value="F:ATP hydrolysis activity"/>
    <property type="evidence" value="ECO:0007669"/>
    <property type="project" value="InterPro"/>
</dbReference>
<keyword evidence="1" id="KW-0547">Nucleotide-binding</keyword>
<sequence length="724" mass="78604">GRDENMIQCECAVVISADLIRHRHGVAPRVSVGAVFIPAHLFGVLSIGFGDPVAIDVAGGCSVLGPVHPQPYSDGKASPPSQYVPECHIVSAIPFPGYFATPQPPICRLTGFLRPLRNIPDAFIITLQLPSSVASSKSVSSHHLQRLFLRQRLVVSSGVSFALSFPSIGNILCTITNCLPATICCIGSNTAITVSTPNASLLTTDVLIASPRCDEALGPGYVRLCSLLRLKTWRPKGILLHGPHGSGKNLMVSVASQITGRTNSIQISAHHISSITSPGDAERILSETFARAATLTDGMIIIDSIEQIACKRDSGRLSAARTLGHLLTLMDGHSSSSVLVIGLTGTPSDLDPAIRRPGRFDNEIEVGIPNVEQRKAILSVYLPDVDQVLCDRYSSYCVGYTGADLHLLAQEAALSALAADRISVTESDLKFARRQISVSSSRKEFIMTISPINWDEIGGYAEIKHRLRRLIEWPITHSDAFLEMGLSLPRGILLYGPPGCAKTTLARAMISLTGQRWSIIRLDPAIVYSSYVGEAERCIRGVFGRARNNSPCMILLDEIDAIVTSRSLSGSQSDQVQQRILSTLLNEMDGIGSACDILVVAATNRPQMLDEALLRPGRFDEILYIPPPDYEGRLAILRIHTKQMPLDGQADLEHLAKSELVGYTGAEIENVCREAALHALRRDMRSLNVGSADFDYALKLVTPSVTNELLQLYIEFDRRIRGDI</sequence>
<dbReference type="InterPro" id="IPR003959">
    <property type="entry name" value="ATPase_AAA_core"/>
</dbReference>
<organism evidence="5">
    <name type="scientific">Spongospora subterranea</name>
    <dbReference type="NCBI Taxonomy" id="70186"/>
    <lineage>
        <taxon>Eukaryota</taxon>
        <taxon>Sar</taxon>
        <taxon>Rhizaria</taxon>
        <taxon>Endomyxa</taxon>
        <taxon>Phytomyxea</taxon>
        <taxon>Plasmodiophorida</taxon>
        <taxon>Plasmodiophoridae</taxon>
        <taxon>Spongospora</taxon>
    </lineage>
</organism>